<dbReference type="SUPFAM" id="SSF51735">
    <property type="entry name" value="NAD(P)-binding Rossmann-fold domains"/>
    <property type="match status" value="1"/>
</dbReference>
<reference evidence="2" key="1">
    <citation type="submission" date="2020-08" db="EMBL/GenBank/DDBJ databases">
        <authorList>
            <person name="Hu Y."/>
            <person name="Nguyen S.V."/>
            <person name="Li F."/>
            <person name="Fanning S."/>
        </authorList>
    </citation>
    <scope>NUCLEOTIDE SEQUENCE</scope>
    <source>
        <strain evidence="2">SYSU D8009</strain>
    </source>
</reference>
<dbReference type="InterPro" id="IPR050259">
    <property type="entry name" value="SDR"/>
</dbReference>
<dbReference type="PANTHER" id="PTHR42879">
    <property type="entry name" value="3-OXOACYL-(ACYL-CARRIER-PROTEIN) REDUCTASE"/>
    <property type="match status" value="1"/>
</dbReference>
<name>A0A9X0QW99_9PROT</name>
<dbReference type="AlphaFoldDB" id="A0A9X0QW99"/>
<evidence type="ECO:0000313" key="2">
    <source>
        <dbReference type="EMBL" id="MBC4015136.1"/>
    </source>
</evidence>
<comment type="caution">
    <text evidence="2">The sequence shown here is derived from an EMBL/GenBank/DDBJ whole genome shotgun (WGS) entry which is preliminary data.</text>
</comment>
<dbReference type="InterPro" id="IPR002347">
    <property type="entry name" value="SDR_fam"/>
</dbReference>
<dbReference type="PRINTS" id="PR00081">
    <property type="entry name" value="GDHRDH"/>
</dbReference>
<dbReference type="RefSeq" id="WP_186769914.1">
    <property type="nucleotide sequence ID" value="NZ_JACOMF010000006.1"/>
</dbReference>
<keyword evidence="3" id="KW-1185">Reference proteome</keyword>
<dbReference type="Gene3D" id="3.40.50.720">
    <property type="entry name" value="NAD(P)-binding Rossmann-like Domain"/>
    <property type="match status" value="1"/>
</dbReference>
<dbReference type="InterPro" id="IPR036291">
    <property type="entry name" value="NAD(P)-bd_dom_sf"/>
</dbReference>
<proteinExistence type="inferred from homology"/>
<protein>
    <submittedName>
        <fullName evidence="2">SDR family oxidoreductase</fullName>
    </submittedName>
</protein>
<dbReference type="EMBL" id="JACOMF010000006">
    <property type="protein sequence ID" value="MBC4015136.1"/>
    <property type="molecule type" value="Genomic_DNA"/>
</dbReference>
<accession>A0A9X0QW99</accession>
<evidence type="ECO:0000313" key="3">
    <source>
        <dbReference type="Proteomes" id="UP000600101"/>
    </source>
</evidence>
<sequence length="252" mass="27155">MDMQLTGRVALVTGASAGLGRTIARMLAEEGCRLAILARRRALLESLAAELPQSAEPLILTEDITDTTAAPRIRDAVLGRFGRCDILVNNAGGSRPQPPGELGEEAVWQEAMELNFHAARRITHALVPAMQAAGFGRIINLTGQDEPHNVNPANAPNGATHIWAKALSRQLGRHGITVNSIPPGRIHSEQIDLRVMPDEASRRAWAEKEVPAGYIGQPEDLAVLAVFLASPLARYITGQVIHVDGGTRRYSH</sequence>
<gene>
    <name evidence="2" type="ORF">H7965_07330</name>
</gene>
<evidence type="ECO:0000256" key="1">
    <source>
        <dbReference type="ARBA" id="ARBA00006484"/>
    </source>
</evidence>
<organism evidence="2 3">
    <name type="scientific">Siccirubricoccus deserti</name>
    <dbReference type="NCBI Taxonomy" id="2013562"/>
    <lineage>
        <taxon>Bacteria</taxon>
        <taxon>Pseudomonadati</taxon>
        <taxon>Pseudomonadota</taxon>
        <taxon>Alphaproteobacteria</taxon>
        <taxon>Acetobacterales</taxon>
        <taxon>Roseomonadaceae</taxon>
        <taxon>Siccirubricoccus</taxon>
    </lineage>
</organism>
<dbReference type="Pfam" id="PF13561">
    <property type="entry name" value="adh_short_C2"/>
    <property type="match status" value="1"/>
</dbReference>
<dbReference type="PANTHER" id="PTHR42879:SF2">
    <property type="entry name" value="3-OXOACYL-[ACYL-CARRIER-PROTEIN] REDUCTASE FABG"/>
    <property type="match status" value="1"/>
</dbReference>
<comment type="similarity">
    <text evidence="1">Belongs to the short-chain dehydrogenases/reductases (SDR) family.</text>
</comment>
<dbReference type="Proteomes" id="UP000600101">
    <property type="component" value="Unassembled WGS sequence"/>
</dbReference>